<reference evidence="2" key="2">
    <citation type="journal article" date="2023" name="IMA Fungus">
        <title>Comparative genomic study of the Penicillium genus elucidates a diverse pangenome and 15 lateral gene transfer events.</title>
        <authorList>
            <person name="Petersen C."/>
            <person name="Sorensen T."/>
            <person name="Nielsen M.R."/>
            <person name="Sondergaard T.E."/>
            <person name="Sorensen J.L."/>
            <person name="Fitzpatrick D.A."/>
            <person name="Frisvad J.C."/>
            <person name="Nielsen K.L."/>
        </authorList>
    </citation>
    <scope>NUCLEOTIDE SEQUENCE</scope>
    <source>
        <strain evidence="2">IBT 26290</strain>
    </source>
</reference>
<feature type="transmembrane region" description="Helical" evidence="1">
    <location>
        <begin position="139"/>
        <end position="162"/>
    </location>
</feature>
<keyword evidence="1" id="KW-1133">Transmembrane helix</keyword>
<evidence type="ECO:0000313" key="3">
    <source>
        <dbReference type="Proteomes" id="UP001149163"/>
    </source>
</evidence>
<keyword evidence="1" id="KW-0812">Transmembrane</keyword>
<gene>
    <name evidence="2" type="ORF">N7482_005419</name>
</gene>
<keyword evidence="1" id="KW-0472">Membrane</keyword>
<dbReference type="OrthoDB" id="3344043at2759"/>
<protein>
    <submittedName>
        <fullName evidence="2">Uncharacterized protein</fullName>
    </submittedName>
</protein>
<dbReference type="GeneID" id="81426720"/>
<evidence type="ECO:0000256" key="1">
    <source>
        <dbReference type="SAM" id="Phobius"/>
    </source>
</evidence>
<feature type="transmembrane region" description="Helical" evidence="1">
    <location>
        <begin position="183"/>
        <end position="203"/>
    </location>
</feature>
<keyword evidence="3" id="KW-1185">Reference proteome</keyword>
<evidence type="ECO:0000313" key="2">
    <source>
        <dbReference type="EMBL" id="KAJ5166638.1"/>
    </source>
</evidence>
<comment type="caution">
    <text evidence="2">The sequence shown here is derived from an EMBL/GenBank/DDBJ whole genome shotgun (WGS) entry which is preliminary data.</text>
</comment>
<dbReference type="AlphaFoldDB" id="A0A9W9I4F9"/>
<name>A0A9W9I4F9_9EURO</name>
<reference evidence="2" key="1">
    <citation type="submission" date="2022-11" db="EMBL/GenBank/DDBJ databases">
        <authorList>
            <person name="Petersen C."/>
        </authorList>
    </citation>
    <scope>NUCLEOTIDE SEQUENCE</scope>
    <source>
        <strain evidence="2">IBT 26290</strain>
    </source>
</reference>
<dbReference type="Proteomes" id="UP001149163">
    <property type="component" value="Unassembled WGS sequence"/>
</dbReference>
<feature type="transmembrane region" description="Helical" evidence="1">
    <location>
        <begin position="96"/>
        <end position="119"/>
    </location>
</feature>
<proteinExistence type="predicted"/>
<sequence>MVTSEDMDKRGGVYSTAPLAPDRGAKKMQGRIQEILIAFAVMTLPMLIFSGLLLGLVFHYRIKQNDFISSDLAFDADQNDPSVYFVRISATTLTTVASWSSTVAPILVGFGVALVSYPVAKGLLTASENHEVAQLPTPFQLSLIVRMISSGSFSALWSWLMYSFGWRGRRERQGRAIKSVTTVLTLGIVLSTLVLVTDTWLHFTTKTVNFIQVHANSDASGLGFGVYQNCTNADSTLLSCNLNNPASGDVLLHPDPMRVLSNISDTMTIPIHSVGQDQYAYVATPEISRLAPLDYTVSTYAIHSQCSPVTSQCANANDVFGVGTTYHCPFAFQGTVNTAVGASNSVTMAYFTDSTGSNNNTDQTPIGNPYYYSAIILANMRNARPAALQNDPEVLAGGHGGATIVAVSCTSTVYDVEYSSVNGTIKNWTSSNSNRSTTLIVQGTQRHTDVGKPNLIQAASIAGLGNSAQDIADQFALAYGQTALAVASGAFEPRAALASQVREEILVARVPKAPLFALVAANLLLVLLGIILAFVALIAVRGNTGEVQARLSIPALVAALFEVGMARPVKEVEDMFEERHGERGPRIGLAKAVEGGWVFRSWRPN</sequence>
<organism evidence="2 3">
    <name type="scientific">Penicillium canariense</name>
    <dbReference type="NCBI Taxonomy" id="189055"/>
    <lineage>
        <taxon>Eukaryota</taxon>
        <taxon>Fungi</taxon>
        <taxon>Dikarya</taxon>
        <taxon>Ascomycota</taxon>
        <taxon>Pezizomycotina</taxon>
        <taxon>Eurotiomycetes</taxon>
        <taxon>Eurotiomycetidae</taxon>
        <taxon>Eurotiales</taxon>
        <taxon>Aspergillaceae</taxon>
        <taxon>Penicillium</taxon>
    </lineage>
</organism>
<feature type="transmembrane region" description="Helical" evidence="1">
    <location>
        <begin position="35"/>
        <end position="58"/>
    </location>
</feature>
<feature type="transmembrane region" description="Helical" evidence="1">
    <location>
        <begin position="515"/>
        <end position="540"/>
    </location>
</feature>
<dbReference type="EMBL" id="JAPQKN010000003">
    <property type="protein sequence ID" value="KAJ5166638.1"/>
    <property type="molecule type" value="Genomic_DNA"/>
</dbReference>
<accession>A0A9W9I4F9</accession>
<dbReference type="RefSeq" id="XP_056543099.1">
    <property type="nucleotide sequence ID" value="XM_056687544.1"/>
</dbReference>